<keyword evidence="3" id="KW-1185">Reference proteome</keyword>
<name>A0A4Z2HMF8_9TELE</name>
<accession>A0A4Z2HMF8</accession>
<dbReference type="AlphaFoldDB" id="A0A4Z2HMF8"/>
<evidence type="ECO:0000313" key="3">
    <source>
        <dbReference type="Proteomes" id="UP000314294"/>
    </source>
</evidence>
<evidence type="ECO:0000313" key="2">
    <source>
        <dbReference type="EMBL" id="TNN65972.1"/>
    </source>
</evidence>
<protein>
    <submittedName>
        <fullName evidence="2">Uncharacterized protein</fullName>
    </submittedName>
</protein>
<feature type="region of interest" description="Disordered" evidence="1">
    <location>
        <begin position="33"/>
        <end position="61"/>
    </location>
</feature>
<organism evidence="2 3">
    <name type="scientific">Liparis tanakae</name>
    <name type="common">Tanaka's snailfish</name>
    <dbReference type="NCBI Taxonomy" id="230148"/>
    <lineage>
        <taxon>Eukaryota</taxon>
        <taxon>Metazoa</taxon>
        <taxon>Chordata</taxon>
        <taxon>Craniata</taxon>
        <taxon>Vertebrata</taxon>
        <taxon>Euteleostomi</taxon>
        <taxon>Actinopterygii</taxon>
        <taxon>Neopterygii</taxon>
        <taxon>Teleostei</taxon>
        <taxon>Neoteleostei</taxon>
        <taxon>Acanthomorphata</taxon>
        <taxon>Eupercaria</taxon>
        <taxon>Perciformes</taxon>
        <taxon>Cottioidei</taxon>
        <taxon>Cottales</taxon>
        <taxon>Liparidae</taxon>
        <taxon>Liparis</taxon>
    </lineage>
</organism>
<proteinExistence type="predicted"/>
<comment type="caution">
    <text evidence="2">The sequence shown here is derived from an EMBL/GenBank/DDBJ whole genome shotgun (WGS) entry which is preliminary data.</text>
</comment>
<reference evidence="2 3" key="1">
    <citation type="submission" date="2019-03" db="EMBL/GenBank/DDBJ databases">
        <title>First draft genome of Liparis tanakae, snailfish: a comprehensive survey of snailfish specific genes.</title>
        <authorList>
            <person name="Kim W."/>
            <person name="Song I."/>
            <person name="Jeong J.-H."/>
            <person name="Kim D."/>
            <person name="Kim S."/>
            <person name="Ryu S."/>
            <person name="Song J.Y."/>
            <person name="Lee S.K."/>
        </authorList>
    </citation>
    <scope>NUCLEOTIDE SEQUENCE [LARGE SCALE GENOMIC DNA]</scope>
    <source>
        <tissue evidence="2">Muscle</tissue>
    </source>
</reference>
<evidence type="ECO:0000256" key="1">
    <source>
        <dbReference type="SAM" id="MobiDB-lite"/>
    </source>
</evidence>
<dbReference type="EMBL" id="SRLO01000227">
    <property type="protein sequence ID" value="TNN65972.1"/>
    <property type="molecule type" value="Genomic_DNA"/>
</dbReference>
<gene>
    <name evidence="2" type="ORF">EYF80_023845</name>
</gene>
<dbReference type="Proteomes" id="UP000314294">
    <property type="component" value="Unassembled WGS sequence"/>
</dbReference>
<sequence length="89" mass="10167">MKDIPHWCVAAVFHRRTVSDDLTPEPLKIIHLTDGRKSDGEEEQKKTALRKEEEGDATADNHGLVKHIDRMPETLGEHGRVARPRQYSD</sequence>
<feature type="region of interest" description="Disordered" evidence="1">
    <location>
        <begin position="70"/>
        <end position="89"/>
    </location>
</feature>
<feature type="compositionally biased region" description="Basic and acidic residues" evidence="1">
    <location>
        <begin position="33"/>
        <end position="53"/>
    </location>
</feature>